<proteinExistence type="predicted"/>
<dbReference type="RefSeq" id="WP_133052586.1">
    <property type="nucleotide sequence ID" value="NZ_MAFQ01000009.1"/>
</dbReference>
<dbReference type="InterPro" id="IPR027417">
    <property type="entry name" value="P-loop_NTPase"/>
</dbReference>
<protein>
    <recommendedName>
        <fullName evidence="3">AAA+ ATPase domain-containing protein</fullName>
    </recommendedName>
</protein>
<dbReference type="AlphaFoldDB" id="A0A4R5PAX5"/>
<reference evidence="1 2" key="1">
    <citation type="journal article" date="2019" name="Sci. Rep.">
        <title>Extended insight into the Mycobacterium chelonae-abscessus complex through whole genome sequencing of Mycobacterium salmoniphilum outbreak and Mycobacterium salmoniphilum-like strains.</title>
        <authorList>
            <person name="Behra P.R.K."/>
            <person name="Das S."/>
            <person name="Pettersson B.M.F."/>
            <person name="Shirreff L."/>
            <person name="DuCote T."/>
            <person name="Jacobsson K.G."/>
            <person name="Ennis D.G."/>
            <person name="Kirsebom L.A."/>
        </authorList>
    </citation>
    <scope>NUCLEOTIDE SEQUENCE [LARGE SCALE GENOMIC DNA]</scope>
    <source>
        <strain evidence="1 2">DSM 45524</strain>
    </source>
</reference>
<evidence type="ECO:0000313" key="2">
    <source>
        <dbReference type="Proteomes" id="UP000295627"/>
    </source>
</evidence>
<comment type="caution">
    <text evidence="1">The sequence shown here is derived from an EMBL/GenBank/DDBJ whole genome shotgun (WGS) entry which is preliminary data.</text>
</comment>
<name>A0A4R5PAX5_9MYCO</name>
<sequence>MRYEQGRDTLLALVQTTKEFDGNEATTRLRLIDHMFKDVLSWSPEEIECEVHVEGDYLDYVLGNPNRLAVAEAKRTSRTFDVPAGVDTGLVDISTVRNYNPSNKEAVDQVLTYCQEAGIGIAMLCNGHQYLGFLGSRSDGRKPIDGKAVYYASLEDVYADFPQFWDYFSRDGMARGNLAGALQRRSMAHPPPPPLSTRIHDYPGYRIGSEMETDLRILGELFIQDIAREESISDEFLRECYCSSGALSQYAVVSKEILRSRYSVLSQQVNAESASTKKGPNPHIKEDLLASALIKRPIILLGDVGVGKSIFLKHLLRIDVTELLDRTAVIYVDFLKHSGLFDDVSSWIVSAVSGTLDYLAQVDMLERDFVRSVYNHEINSFKRGIYGSLESEDPQEFRRREIDMLDKHISNEYEHARRSLQFLQGSRSMNFVVVLDNVDQHSPAFQEQIFVVGQSLAETWPAAVFMSLRPDTFHKSRRSGALAAYQPRVFTVSPPRADHVILKRLKFARNQLVEFGRLPGFPEGLTLDSSSLLVYIDVLLTAFESNEDLIGLVDNLSSGNTRTALDFVSKFVGSGYVQTRRILQVHEEGHKYVIPLHEFLRAILYGDQKYYDPARSSVSNLFTISRNDAKEHFLLPILLSTTERIGERESAGFVELVNIYKELQGIGYSGDQIDFHLLRAQDRDLVEVTEHGDSGRLVRITAAGGYLHKVLAPKFAYLDAIVVDTPIVNPAIRSEIRDVHDIHDRADRAQQFVEYLTDSWPFGADDVAYSWDCFCSDWARELDRVRHGADRAYDRKIANGTSGSASDRASRR</sequence>
<dbReference type="Proteomes" id="UP000295627">
    <property type="component" value="Unassembled WGS sequence"/>
</dbReference>
<gene>
    <name evidence="1" type="ORF">EJ571_13325</name>
</gene>
<accession>A0A4R5PAX5</accession>
<organism evidence="1 2">
    <name type="scientific">Mycobacteroides franklinii</name>
    <dbReference type="NCBI Taxonomy" id="948102"/>
    <lineage>
        <taxon>Bacteria</taxon>
        <taxon>Bacillati</taxon>
        <taxon>Actinomycetota</taxon>
        <taxon>Actinomycetes</taxon>
        <taxon>Mycobacteriales</taxon>
        <taxon>Mycobacteriaceae</taxon>
        <taxon>Mycobacteroides</taxon>
    </lineage>
</organism>
<evidence type="ECO:0008006" key="3">
    <source>
        <dbReference type="Google" id="ProtNLM"/>
    </source>
</evidence>
<dbReference type="SUPFAM" id="SSF52540">
    <property type="entry name" value="P-loop containing nucleoside triphosphate hydrolases"/>
    <property type="match status" value="1"/>
</dbReference>
<evidence type="ECO:0000313" key="1">
    <source>
        <dbReference type="EMBL" id="TDH20960.1"/>
    </source>
</evidence>
<dbReference type="EMBL" id="RXLR01000015">
    <property type="protein sequence ID" value="TDH20960.1"/>
    <property type="molecule type" value="Genomic_DNA"/>
</dbReference>